<dbReference type="PANTHER" id="PTHR37421:SF1">
    <property type="entry name" value="UPF0260 PROTEIN YCGN"/>
    <property type="match status" value="1"/>
</dbReference>
<dbReference type="InterPro" id="IPR008228">
    <property type="entry name" value="UCP006173"/>
</dbReference>
<proteinExistence type="predicted"/>
<reference evidence="1" key="1">
    <citation type="submission" date="2021-03" db="EMBL/GenBank/DDBJ databases">
        <title>Identification and antibiotic profiling of Wohlfahrtiimonas chitiniclastica, an underestimated human pathogen.</title>
        <authorList>
            <person name="Kopf A."/>
            <person name="Bunk B."/>
            <person name="Coldewey S."/>
            <person name="Gunzer F."/>
            <person name="Riedel T."/>
            <person name="Schroettner P."/>
        </authorList>
    </citation>
    <scope>NUCLEOTIDE SEQUENCE</scope>
    <source>
        <strain evidence="1">DSM 100917</strain>
    </source>
</reference>
<dbReference type="AlphaFoldDB" id="A0AB35BX32"/>
<protein>
    <submittedName>
        <fullName evidence="1">YcgN family cysteine cluster protein</fullName>
    </submittedName>
</protein>
<accession>A0AB35BX32</accession>
<dbReference type="PIRSF" id="PIRSF006173">
    <property type="entry name" value="UCP006173"/>
    <property type="match status" value="1"/>
</dbReference>
<dbReference type="Pfam" id="PF03692">
    <property type="entry name" value="CxxCxxCC"/>
    <property type="match status" value="1"/>
</dbReference>
<dbReference type="InterPro" id="IPR005358">
    <property type="entry name" value="Puta_zinc/iron-chelating_dom"/>
</dbReference>
<evidence type="ECO:0000313" key="1">
    <source>
        <dbReference type="EMBL" id="MBS7824239.1"/>
    </source>
</evidence>
<dbReference type="Proteomes" id="UP000680020">
    <property type="component" value="Unassembled WGS sequence"/>
</dbReference>
<gene>
    <name evidence="1" type="ORF">J7561_03350</name>
</gene>
<dbReference type="PANTHER" id="PTHR37421">
    <property type="entry name" value="UPF0260 PROTEIN YCGN"/>
    <property type="match status" value="1"/>
</dbReference>
<evidence type="ECO:0000313" key="2">
    <source>
        <dbReference type="Proteomes" id="UP000680020"/>
    </source>
</evidence>
<dbReference type="NCBIfam" id="NF003507">
    <property type="entry name" value="PRK05170.2-5"/>
    <property type="match status" value="1"/>
</dbReference>
<sequence>MDKQTPFWEAPLETLSSDEWEQLCDGCGLCCLNKIEDIDTGDIYTTRVACDLLDLKSCQCTNYVNRKRFVPDCIKLTYEMIQEIEWLPESCAYIRRYHNQSLPKWHHLLTGSRDTVREYVDCGQRLIHEKSAKKPLYYYVIEGDLVRES</sequence>
<organism evidence="1 2">
    <name type="scientific">Wohlfahrtiimonas chitiniclastica</name>
    <dbReference type="NCBI Taxonomy" id="400946"/>
    <lineage>
        <taxon>Bacteria</taxon>
        <taxon>Pseudomonadati</taxon>
        <taxon>Pseudomonadota</taxon>
        <taxon>Gammaproteobacteria</taxon>
        <taxon>Cardiobacteriales</taxon>
        <taxon>Ignatzschineriaceae</taxon>
        <taxon>Wohlfahrtiimonas</taxon>
    </lineage>
</organism>
<dbReference type="RefSeq" id="WP_213403530.1">
    <property type="nucleotide sequence ID" value="NZ_JAGIBT010000002.1"/>
</dbReference>
<dbReference type="EMBL" id="JAGIBU010000002">
    <property type="protein sequence ID" value="MBS7824239.1"/>
    <property type="molecule type" value="Genomic_DNA"/>
</dbReference>
<dbReference type="NCBIfam" id="NF003501">
    <property type="entry name" value="PRK05170.1-5"/>
    <property type="match status" value="1"/>
</dbReference>
<name>A0AB35BX32_9GAMM</name>
<comment type="caution">
    <text evidence="1">The sequence shown here is derived from an EMBL/GenBank/DDBJ whole genome shotgun (WGS) entry which is preliminary data.</text>
</comment>